<reference evidence="2 3" key="1">
    <citation type="submission" date="2017-10" db="EMBL/GenBank/DDBJ databases">
        <title>Bifidobacterium xylocopum sp. nov. and Bifidobacterium aemilianum sp. nov., from the carpenter bee (Xylocopa violacea) digestive tract.</title>
        <authorList>
            <person name="Alberoni D."/>
            <person name="Baffoni L."/>
            <person name="Di Gioia D."/>
            <person name="Gaggia F."/>
            <person name="Biavati B."/>
        </authorList>
    </citation>
    <scope>NUCLEOTIDE SEQUENCE [LARGE SCALE GENOMIC DNA]</scope>
    <source>
        <strain evidence="2 3">XV2</strain>
    </source>
</reference>
<protein>
    <submittedName>
        <fullName evidence="2">ABC transporter substrate-binding protein</fullName>
    </submittedName>
</protein>
<dbReference type="Gene3D" id="3.90.76.10">
    <property type="entry name" value="Dipeptide-binding Protein, Domain 1"/>
    <property type="match status" value="1"/>
</dbReference>
<accession>A0A366KC33</accession>
<evidence type="ECO:0000259" key="1">
    <source>
        <dbReference type="Pfam" id="PF00496"/>
    </source>
</evidence>
<dbReference type="Gene3D" id="3.10.105.10">
    <property type="entry name" value="Dipeptide-binding Protein, Domain 3"/>
    <property type="match status" value="1"/>
</dbReference>
<evidence type="ECO:0000313" key="3">
    <source>
        <dbReference type="Proteomes" id="UP000252345"/>
    </source>
</evidence>
<dbReference type="Pfam" id="PF00496">
    <property type="entry name" value="SBP_bac_5"/>
    <property type="match status" value="1"/>
</dbReference>
<evidence type="ECO:0000313" key="2">
    <source>
        <dbReference type="EMBL" id="RBP98748.1"/>
    </source>
</evidence>
<dbReference type="GO" id="GO:1904680">
    <property type="term" value="F:peptide transmembrane transporter activity"/>
    <property type="evidence" value="ECO:0007669"/>
    <property type="project" value="TreeGrafter"/>
</dbReference>
<feature type="domain" description="Solute-binding protein family 5" evidence="1">
    <location>
        <begin position="9"/>
        <end position="275"/>
    </location>
</feature>
<comment type="caution">
    <text evidence="2">The sequence shown here is derived from an EMBL/GenBank/DDBJ whole genome shotgun (WGS) entry which is preliminary data.</text>
</comment>
<dbReference type="InterPro" id="IPR039424">
    <property type="entry name" value="SBP_5"/>
</dbReference>
<sequence length="363" mass="40023">AFSPLPESFYKDPKAFGEHPVGNGQYKFKSWEHNKSIQLVRNPDYKGRFKPRNGGITFAIYTATDAAYSDIQAGNLDVMENVPASASKTFTTDSTVQAYNKPGSSIAAVAIHGNQEHFKEDEEGVLRRQAISMSIDRESICKKVLNGTASPAKSYSAPTIPGYSTDVENAGNLKYNPRKAKELWEQANKISPMPGQFKLTFSYNADETSYKSVYRAVANMVKTNLGIDTEDVPVPTFQEYRQAITARRMKGAFHAGWTPDYPSVENYLKPIYDSESADAKGANDTDYKNPAFDGLIKQAAKASGDQEANKLYIKAQGILAHDLPGIPLYYLNRTGAASKQAKGFQMSWQNFPVYSDISVPAGK</sequence>
<dbReference type="Proteomes" id="UP000252345">
    <property type="component" value="Unassembled WGS sequence"/>
</dbReference>
<gene>
    <name evidence="2" type="ORF">CRD59_07445</name>
</gene>
<dbReference type="InterPro" id="IPR000914">
    <property type="entry name" value="SBP_5_dom"/>
</dbReference>
<dbReference type="RefSeq" id="WP_130341227.1">
    <property type="nucleotide sequence ID" value="NZ_PDCH01000025.1"/>
</dbReference>
<dbReference type="PANTHER" id="PTHR30290">
    <property type="entry name" value="PERIPLASMIC BINDING COMPONENT OF ABC TRANSPORTER"/>
    <property type="match status" value="1"/>
</dbReference>
<proteinExistence type="predicted"/>
<dbReference type="PANTHER" id="PTHR30290:SF83">
    <property type="entry name" value="ABC TRANSPORTER SUBSTRATE-BINDING PROTEIN"/>
    <property type="match status" value="1"/>
</dbReference>
<keyword evidence="3" id="KW-1185">Reference proteome</keyword>
<dbReference type="OrthoDB" id="9046151at2"/>
<dbReference type="CDD" id="cd00995">
    <property type="entry name" value="PBP2_NikA_DppA_OppA_like"/>
    <property type="match status" value="1"/>
</dbReference>
<dbReference type="Gene3D" id="3.40.190.10">
    <property type="entry name" value="Periplasmic binding protein-like II"/>
    <property type="match status" value="1"/>
</dbReference>
<organism evidence="2 3">
    <name type="scientific">Bifidobacterium xylocopae</name>
    <dbReference type="NCBI Taxonomy" id="2493119"/>
    <lineage>
        <taxon>Bacteria</taxon>
        <taxon>Bacillati</taxon>
        <taxon>Actinomycetota</taxon>
        <taxon>Actinomycetes</taxon>
        <taxon>Bifidobacteriales</taxon>
        <taxon>Bifidobacteriaceae</taxon>
        <taxon>Bifidobacterium</taxon>
    </lineage>
</organism>
<dbReference type="SUPFAM" id="SSF53850">
    <property type="entry name" value="Periplasmic binding protein-like II"/>
    <property type="match status" value="1"/>
</dbReference>
<dbReference type="AlphaFoldDB" id="A0A366KC33"/>
<dbReference type="EMBL" id="PDCH01000025">
    <property type="protein sequence ID" value="RBP98748.1"/>
    <property type="molecule type" value="Genomic_DNA"/>
</dbReference>
<dbReference type="GO" id="GO:0015833">
    <property type="term" value="P:peptide transport"/>
    <property type="evidence" value="ECO:0007669"/>
    <property type="project" value="TreeGrafter"/>
</dbReference>
<name>A0A366KC33_9BIFI</name>
<feature type="non-terminal residue" evidence="2">
    <location>
        <position position="1"/>
    </location>
</feature>